<dbReference type="Proteomes" id="UP000368032">
    <property type="component" value="Unassembled WGS sequence"/>
</dbReference>
<dbReference type="InterPro" id="IPR013321">
    <property type="entry name" value="Arc_rbn_hlx_hlx"/>
</dbReference>
<dbReference type="EMBL" id="CABWIF010000055">
    <property type="protein sequence ID" value="VWM03771.1"/>
    <property type="molecule type" value="Genomic_DNA"/>
</dbReference>
<organism evidence="1 2">
    <name type="scientific">Collinsella aerofaciens</name>
    <dbReference type="NCBI Taxonomy" id="74426"/>
    <lineage>
        <taxon>Bacteria</taxon>
        <taxon>Bacillati</taxon>
        <taxon>Actinomycetota</taxon>
        <taxon>Coriobacteriia</taxon>
        <taxon>Coriobacteriales</taxon>
        <taxon>Coriobacteriaceae</taxon>
        <taxon>Collinsella</taxon>
    </lineage>
</organism>
<dbReference type="SUPFAM" id="SSF47598">
    <property type="entry name" value="Ribbon-helix-helix"/>
    <property type="match status" value="1"/>
</dbReference>
<sequence>MAEAQENNPERLDKFTLSITREDKKALKQYAAQQEKTVAKVVREWIDEKCKGDK</sequence>
<reference evidence="1 2" key="1">
    <citation type="submission" date="2019-10" db="EMBL/GenBank/DDBJ databases">
        <authorList>
            <person name="Wolf R A."/>
        </authorList>
    </citation>
    <scope>NUCLEOTIDE SEQUENCE [LARGE SCALE GENOMIC DNA]</scope>
    <source>
        <strain evidence="1">Collinsella_aerofaciens_DSM_13712</strain>
    </source>
</reference>
<gene>
    <name evidence="1" type="ORF">CKJAJONC_00800</name>
</gene>
<dbReference type="Gene3D" id="1.10.1220.10">
    <property type="entry name" value="Met repressor-like"/>
    <property type="match status" value="1"/>
</dbReference>
<dbReference type="AlphaFoldDB" id="A0A5K1JHU8"/>
<protein>
    <submittedName>
        <fullName evidence="1">Uncharacterized protein</fullName>
    </submittedName>
</protein>
<dbReference type="RefSeq" id="WP_193221508.1">
    <property type="nucleotide sequence ID" value="NZ_CABWIF010000055.1"/>
</dbReference>
<evidence type="ECO:0000313" key="1">
    <source>
        <dbReference type="EMBL" id="VWM03771.1"/>
    </source>
</evidence>
<proteinExistence type="predicted"/>
<name>A0A5K1JHU8_9ACTN</name>
<accession>A0A5K1JHU8</accession>
<dbReference type="GO" id="GO:0006355">
    <property type="term" value="P:regulation of DNA-templated transcription"/>
    <property type="evidence" value="ECO:0007669"/>
    <property type="project" value="InterPro"/>
</dbReference>
<dbReference type="InterPro" id="IPR010985">
    <property type="entry name" value="Ribbon_hlx_hlx"/>
</dbReference>
<evidence type="ECO:0000313" key="2">
    <source>
        <dbReference type="Proteomes" id="UP000368032"/>
    </source>
</evidence>